<evidence type="ECO:0000256" key="1">
    <source>
        <dbReference type="SAM" id="MobiDB-lite"/>
    </source>
</evidence>
<gene>
    <name evidence="3" type="ORF">CR513_43604</name>
</gene>
<protein>
    <recommendedName>
        <fullName evidence="2">Retrotransposon gag domain-containing protein</fullName>
    </recommendedName>
</protein>
<organism evidence="3 4">
    <name type="scientific">Mucuna pruriens</name>
    <name type="common">Velvet bean</name>
    <name type="synonym">Dolichos pruriens</name>
    <dbReference type="NCBI Taxonomy" id="157652"/>
    <lineage>
        <taxon>Eukaryota</taxon>
        <taxon>Viridiplantae</taxon>
        <taxon>Streptophyta</taxon>
        <taxon>Embryophyta</taxon>
        <taxon>Tracheophyta</taxon>
        <taxon>Spermatophyta</taxon>
        <taxon>Magnoliopsida</taxon>
        <taxon>eudicotyledons</taxon>
        <taxon>Gunneridae</taxon>
        <taxon>Pentapetalae</taxon>
        <taxon>rosids</taxon>
        <taxon>fabids</taxon>
        <taxon>Fabales</taxon>
        <taxon>Fabaceae</taxon>
        <taxon>Papilionoideae</taxon>
        <taxon>50 kb inversion clade</taxon>
        <taxon>NPAAA clade</taxon>
        <taxon>indigoferoid/millettioid clade</taxon>
        <taxon>Phaseoleae</taxon>
        <taxon>Mucuna</taxon>
    </lineage>
</organism>
<dbReference type="Proteomes" id="UP000257109">
    <property type="component" value="Unassembled WGS sequence"/>
</dbReference>
<evidence type="ECO:0000313" key="4">
    <source>
        <dbReference type="Proteomes" id="UP000257109"/>
    </source>
</evidence>
<dbReference type="EMBL" id="QJKJ01009517">
    <property type="protein sequence ID" value="RDX76401.1"/>
    <property type="molecule type" value="Genomic_DNA"/>
</dbReference>
<sequence>MPLEFGGSTQAPNLRSNSLQEGKDDVYMGDHIQGGKKEVAALTFEGLMTRGRLKRIQEEVYQKLDMLKGEGDVESYLDYEMKVDQMLSCFDYHDYEKREIREGMKRYAYTWVDLKCELRSRFVSTTYARDLYNKLQRMYQGSKSVKEYHRDMEVALTRPNVLESNEAIMTLFIHELNRDI</sequence>
<feature type="non-terminal residue" evidence="3">
    <location>
        <position position="1"/>
    </location>
</feature>
<dbReference type="Pfam" id="PF03732">
    <property type="entry name" value="Retrotrans_gag"/>
    <property type="match status" value="1"/>
</dbReference>
<dbReference type="AlphaFoldDB" id="A0A371FDM6"/>
<feature type="region of interest" description="Disordered" evidence="1">
    <location>
        <begin position="1"/>
        <end position="21"/>
    </location>
</feature>
<evidence type="ECO:0000259" key="2">
    <source>
        <dbReference type="Pfam" id="PF03732"/>
    </source>
</evidence>
<feature type="compositionally biased region" description="Polar residues" evidence="1">
    <location>
        <begin position="7"/>
        <end position="20"/>
    </location>
</feature>
<dbReference type="InterPro" id="IPR005162">
    <property type="entry name" value="Retrotrans_gag_dom"/>
</dbReference>
<evidence type="ECO:0000313" key="3">
    <source>
        <dbReference type="EMBL" id="RDX76401.1"/>
    </source>
</evidence>
<comment type="caution">
    <text evidence="3">The sequence shown here is derived from an EMBL/GenBank/DDBJ whole genome shotgun (WGS) entry which is preliminary data.</text>
</comment>
<reference evidence="3" key="1">
    <citation type="submission" date="2018-05" db="EMBL/GenBank/DDBJ databases">
        <title>Draft genome of Mucuna pruriens seed.</title>
        <authorList>
            <person name="Nnadi N.E."/>
            <person name="Vos R."/>
            <person name="Hasami M.H."/>
            <person name="Devisetty U.K."/>
            <person name="Aguiy J.C."/>
        </authorList>
    </citation>
    <scope>NUCLEOTIDE SEQUENCE [LARGE SCALE GENOMIC DNA]</scope>
    <source>
        <strain evidence="3">JCA_2017</strain>
    </source>
</reference>
<feature type="domain" description="Retrotransposon gag" evidence="2">
    <location>
        <begin position="98"/>
        <end position="177"/>
    </location>
</feature>
<keyword evidence="4" id="KW-1185">Reference proteome</keyword>
<name>A0A371FDM6_MUCPR</name>
<dbReference type="PANTHER" id="PTHR35046">
    <property type="entry name" value="ZINC KNUCKLE (CCHC-TYPE) FAMILY PROTEIN"/>
    <property type="match status" value="1"/>
</dbReference>
<accession>A0A371FDM6</accession>
<dbReference type="PANTHER" id="PTHR35046:SF9">
    <property type="entry name" value="RNA-DIRECTED DNA POLYMERASE"/>
    <property type="match status" value="1"/>
</dbReference>
<proteinExistence type="predicted"/>
<dbReference type="OrthoDB" id="1731207at2759"/>